<dbReference type="Pfam" id="PF00188">
    <property type="entry name" value="CAP"/>
    <property type="match status" value="1"/>
</dbReference>
<feature type="signal peptide" evidence="1">
    <location>
        <begin position="1"/>
        <end position="36"/>
    </location>
</feature>
<reference evidence="4" key="1">
    <citation type="journal article" date="2019" name="Int. J. Syst. Evol. Microbiol.">
        <title>The Global Catalogue of Microorganisms (GCM) 10K type strain sequencing project: providing services to taxonomists for standard genome sequencing and annotation.</title>
        <authorList>
            <consortium name="The Broad Institute Genomics Platform"/>
            <consortium name="The Broad Institute Genome Sequencing Center for Infectious Disease"/>
            <person name="Wu L."/>
            <person name="Ma J."/>
        </authorList>
    </citation>
    <scope>NUCLEOTIDE SEQUENCE [LARGE SCALE GENOMIC DNA]</scope>
    <source>
        <strain evidence="4">KCTC 42282</strain>
    </source>
</reference>
<evidence type="ECO:0000313" key="3">
    <source>
        <dbReference type="EMBL" id="MFC3638068.1"/>
    </source>
</evidence>
<dbReference type="RefSeq" id="WP_244643096.1">
    <property type="nucleotide sequence ID" value="NZ_BNCG01000009.1"/>
</dbReference>
<accession>A0ABV7UID9</accession>
<feature type="domain" description="SCP" evidence="2">
    <location>
        <begin position="63"/>
        <end position="172"/>
    </location>
</feature>
<dbReference type="Proteomes" id="UP001595704">
    <property type="component" value="Unassembled WGS sequence"/>
</dbReference>
<organism evidence="3 4">
    <name type="scientific">Camelimonas fluminis</name>
    <dbReference type="NCBI Taxonomy" id="1576911"/>
    <lineage>
        <taxon>Bacteria</taxon>
        <taxon>Pseudomonadati</taxon>
        <taxon>Pseudomonadota</taxon>
        <taxon>Alphaproteobacteria</taxon>
        <taxon>Hyphomicrobiales</taxon>
        <taxon>Chelatococcaceae</taxon>
        <taxon>Camelimonas</taxon>
    </lineage>
</organism>
<proteinExistence type="predicted"/>
<evidence type="ECO:0000259" key="2">
    <source>
        <dbReference type="Pfam" id="PF00188"/>
    </source>
</evidence>
<dbReference type="InterPro" id="IPR035940">
    <property type="entry name" value="CAP_sf"/>
</dbReference>
<dbReference type="EMBL" id="JBHRYC010000058">
    <property type="protein sequence ID" value="MFC3638068.1"/>
    <property type="molecule type" value="Genomic_DNA"/>
</dbReference>
<dbReference type="PANTHER" id="PTHR31157">
    <property type="entry name" value="SCP DOMAIN-CONTAINING PROTEIN"/>
    <property type="match status" value="1"/>
</dbReference>
<dbReference type="PANTHER" id="PTHR31157:SF1">
    <property type="entry name" value="SCP DOMAIN-CONTAINING PROTEIN"/>
    <property type="match status" value="1"/>
</dbReference>
<protein>
    <submittedName>
        <fullName evidence="3">CAP domain-containing protein</fullName>
    </submittedName>
</protein>
<dbReference type="Gene3D" id="3.40.33.10">
    <property type="entry name" value="CAP"/>
    <property type="match status" value="1"/>
</dbReference>
<dbReference type="SUPFAM" id="SSF55797">
    <property type="entry name" value="PR-1-like"/>
    <property type="match status" value="1"/>
</dbReference>
<gene>
    <name evidence="3" type="ORF">ACFONL_11915</name>
</gene>
<keyword evidence="1" id="KW-0732">Signal</keyword>
<evidence type="ECO:0000256" key="1">
    <source>
        <dbReference type="SAM" id="SignalP"/>
    </source>
</evidence>
<keyword evidence="4" id="KW-1185">Reference proteome</keyword>
<evidence type="ECO:0000313" key="4">
    <source>
        <dbReference type="Proteomes" id="UP001595704"/>
    </source>
</evidence>
<sequence length="177" mass="18230">MPPAFLSPAALRSGILAAPALTVAALLAGCASQPQAPSARQPAFYANLAETGARLDVADAAQTINLYRQRHGLAPLGVDPDLTALANSEAGAMAGRDAPASADALRRSLASRGVSAPMVNMSAGYRTMAEAFSGWRDSPAHNAAMLNPRATRMGVAAASARPNSKYRVYWTLITAGP</sequence>
<dbReference type="CDD" id="cd05379">
    <property type="entry name" value="CAP_bacterial"/>
    <property type="match status" value="1"/>
</dbReference>
<feature type="chain" id="PRO_5045495228" evidence="1">
    <location>
        <begin position="37"/>
        <end position="177"/>
    </location>
</feature>
<dbReference type="InterPro" id="IPR014044">
    <property type="entry name" value="CAP_dom"/>
</dbReference>
<comment type="caution">
    <text evidence="3">The sequence shown here is derived from an EMBL/GenBank/DDBJ whole genome shotgun (WGS) entry which is preliminary data.</text>
</comment>
<name>A0ABV7UID9_9HYPH</name>